<sequence length="127" mass="14782">MSLAHFTLATRDAETTASFFTQVFGWRRLNVPGNTDVLAIWLDIGQDQQMHVLQIEGFEVSPFEREFGRHFAFFFPAAELPEIRDRLAAAGVAVIPPIRETPFERFFFQDPTGYMWEVIDRDHFVRE</sequence>
<dbReference type="InterPro" id="IPR004360">
    <property type="entry name" value="Glyas_Fos-R_dOase_dom"/>
</dbReference>
<reference evidence="2 3" key="1">
    <citation type="submission" date="2006-02" db="EMBL/GenBank/DDBJ databases">
        <authorList>
            <person name="Amann R."/>
            <person name="Ferriera S."/>
            <person name="Johnson J."/>
            <person name="Kravitz S."/>
            <person name="Halpern A."/>
            <person name="Remington K."/>
            <person name="Beeson K."/>
            <person name="Tran B."/>
            <person name="Rogers Y.-H."/>
            <person name="Friedman R."/>
            <person name="Venter J.C."/>
        </authorList>
    </citation>
    <scope>NUCLEOTIDE SEQUENCE [LARGE SCALE GENOMIC DNA]</scope>
    <source>
        <strain evidence="2 3">DSM 3645</strain>
    </source>
</reference>
<evidence type="ECO:0000313" key="3">
    <source>
        <dbReference type="Proteomes" id="UP000004358"/>
    </source>
</evidence>
<dbReference type="AlphaFoldDB" id="A3ZZ31"/>
<dbReference type="Pfam" id="PF00903">
    <property type="entry name" value="Glyoxalase"/>
    <property type="match status" value="1"/>
</dbReference>
<dbReference type="InterPro" id="IPR029068">
    <property type="entry name" value="Glyas_Bleomycin-R_OHBP_Dase"/>
</dbReference>
<evidence type="ECO:0000313" key="2">
    <source>
        <dbReference type="EMBL" id="EAQ78242.1"/>
    </source>
</evidence>
<protein>
    <recommendedName>
        <fullName evidence="1">VOC domain-containing protein</fullName>
    </recommendedName>
</protein>
<dbReference type="Proteomes" id="UP000004358">
    <property type="component" value="Unassembled WGS sequence"/>
</dbReference>
<dbReference type="EMBL" id="AANZ01000023">
    <property type="protein sequence ID" value="EAQ78242.1"/>
    <property type="molecule type" value="Genomic_DNA"/>
</dbReference>
<evidence type="ECO:0000259" key="1">
    <source>
        <dbReference type="PROSITE" id="PS51819"/>
    </source>
</evidence>
<proteinExistence type="predicted"/>
<gene>
    <name evidence="2" type="ORF">DSM3645_15735</name>
</gene>
<dbReference type="Gene3D" id="3.10.180.10">
    <property type="entry name" value="2,3-Dihydroxybiphenyl 1,2-Dioxygenase, domain 1"/>
    <property type="match status" value="1"/>
</dbReference>
<name>A3ZZ31_9BACT</name>
<comment type="caution">
    <text evidence="2">The sequence shown here is derived from an EMBL/GenBank/DDBJ whole genome shotgun (WGS) entry which is preliminary data.</text>
</comment>
<dbReference type="SUPFAM" id="SSF54593">
    <property type="entry name" value="Glyoxalase/Bleomycin resistance protein/Dihydroxybiphenyl dioxygenase"/>
    <property type="match status" value="1"/>
</dbReference>
<dbReference type="OrthoDB" id="9804944at2"/>
<dbReference type="RefSeq" id="WP_002651045.1">
    <property type="nucleotide sequence ID" value="NZ_CH672376.1"/>
</dbReference>
<organism evidence="2 3">
    <name type="scientific">Blastopirellula marina DSM 3645</name>
    <dbReference type="NCBI Taxonomy" id="314230"/>
    <lineage>
        <taxon>Bacteria</taxon>
        <taxon>Pseudomonadati</taxon>
        <taxon>Planctomycetota</taxon>
        <taxon>Planctomycetia</taxon>
        <taxon>Pirellulales</taxon>
        <taxon>Pirellulaceae</taxon>
        <taxon>Blastopirellula</taxon>
    </lineage>
</organism>
<feature type="domain" description="VOC" evidence="1">
    <location>
        <begin position="2"/>
        <end position="121"/>
    </location>
</feature>
<dbReference type="PROSITE" id="PS51819">
    <property type="entry name" value="VOC"/>
    <property type="match status" value="1"/>
</dbReference>
<dbReference type="STRING" id="314230.DSM3645_15735"/>
<accession>A3ZZ31</accession>
<dbReference type="InterPro" id="IPR037523">
    <property type="entry name" value="VOC_core"/>
</dbReference>
<dbReference type="HOGENOM" id="CLU_1966295_0_0_0"/>